<dbReference type="GO" id="GO:0022627">
    <property type="term" value="C:cytosolic small ribosomal subunit"/>
    <property type="evidence" value="ECO:0007669"/>
    <property type="project" value="TreeGrafter"/>
</dbReference>
<dbReference type="AlphaFoldDB" id="A0A3M7C5Q4"/>
<evidence type="ECO:0000256" key="4">
    <source>
        <dbReference type="SAM" id="MobiDB-lite"/>
    </source>
</evidence>
<dbReference type="FunFam" id="2.40.50.140:FF:000025">
    <property type="entry name" value="40S ribosomal protein S28"/>
    <property type="match status" value="1"/>
</dbReference>
<sequence length="110" mass="11916">MDSAKVPVKLVKVTRVLGRTGSRGGVTQVRVEFMDDTTRSIIRNVKGPVREDDILCLLESEPWRHMDVREGATTKRASHGMCLSGGSNPDTSSNMQHAAFQAVAMASSGE</sequence>
<accession>A0A3M7C5Q4</accession>
<organism evidence="5 6">
    <name type="scientific">Hortaea werneckii</name>
    <name type="common">Black yeast</name>
    <name type="synonym">Cladosporium werneckii</name>
    <dbReference type="NCBI Taxonomy" id="91943"/>
    <lineage>
        <taxon>Eukaryota</taxon>
        <taxon>Fungi</taxon>
        <taxon>Dikarya</taxon>
        <taxon>Ascomycota</taxon>
        <taxon>Pezizomycotina</taxon>
        <taxon>Dothideomycetes</taxon>
        <taxon>Dothideomycetidae</taxon>
        <taxon>Mycosphaerellales</taxon>
        <taxon>Teratosphaeriaceae</taxon>
        <taxon>Hortaea</taxon>
    </lineage>
</organism>
<protein>
    <recommendedName>
        <fullName evidence="7">40S ribosomal protein S28</fullName>
    </recommendedName>
</protein>
<dbReference type="CDD" id="cd04457">
    <property type="entry name" value="S1_S28E"/>
    <property type="match status" value="1"/>
</dbReference>
<evidence type="ECO:0000313" key="6">
    <source>
        <dbReference type="Proteomes" id="UP000269539"/>
    </source>
</evidence>
<dbReference type="GO" id="GO:0006412">
    <property type="term" value="P:translation"/>
    <property type="evidence" value="ECO:0007669"/>
    <property type="project" value="InterPro"/>
</dbReference>
<dbReference type="GO" id="GO:0003735">
    <property type="term" value="F:structural constituent of ribosome"/>
    <property type="evidence" value="ECO:0007669"/>
    <property type="project" value="InterPro"/>
</dbReference>
<name>A0A3M7C5Q4_HORWE</name>
<dbReference type="EMBL" id="QWIO01003082">
    <property type="protein sequence ID" value="RMY47333.1"/>
    <property type="molecule type" value="Genomic_DNA"/>
</dbReference>
<dbReference type="GO" id="GO:0000028">
    <property type="term" value="P:ribosomal small subunit assembly"/>
    <property type="evidence" value="ECO:0007669"/>
    <property type="project" value="TreeGrafter"/>
</dbReference>
<comment type="caution">
    <text evidence="5">The sequence shown here is derived from an EMBL/GenBank/DDBJ whole genome shotgun (WGS) entry which is preliminary data.</text>
</comment>
<gene>
    <name evidence="5" type="ORF">D0864_15090</name>
</gene>
<comment type="similarity">
    <text evidence="1">Belongs to the eukaryotic ribosomal protein eS28 family.</text>
</comment>
<dbReference type="PANTHER" id="PTHR10769:SF3">
    <property type="entry name" value="SMALL RIBOSOMAL SUBUNIT PROTEIN ES28"/>
    <property type="match status" value="1"/>
</dbReference>
<evidence type="ECO:0000256" key="2">
    <source>
        <dbReference type="ARBA" id="ARBA00022980"/>
    </source>
</evidence>
<dbReference type="Proteomes" id="UP000269539">
    <property type="component" value="Unassembled WGS sequence"/>
</dbReference>
<dbReference type="SUPFAM" id="SSF50249">
    <property type="entry name" value="Nucleic acid-binding proteins"/>
    <property type="match status" value="1"/>
</dbReference>
<evidence type="ECO:0000256" key="3">
    <source>
        <dbReference type="ARBA" id="ARBA00023274"/>
    </source>
</evidence>
<evidence type="ECO:0000313" key="5">
    <source>
        <dbReference type="EMBL" id="RMY47333.1"/>
    </source>
</evidence>
<dbReference type="Pfam" id="PF01200">
    <property type="entry name" value="Ribosomal_S28e"/>
    <property type="match status" value="1"/>
</dbReference>
<reference evidence="5 6" key="1">
    <citation type="journal article" date="2018" name="BMC Genomics">
        <title>Genomic evidence for intraspecific hybridization in a clonal and extremely halotolerant yeast.</title>
        <authorList>
            <person name="Gostincar C."/>
            <person name="Stajich J.E."/>
            <person name="Zupancic J."/>
            <person name="Zalar P."/>
            <person name="Gunde-Cimerman N."/>
        </authorList>
    </citation>
    <scope>NUCLEOTIDE SEQUENCE [LARGE SCALE GENOMIC DNA]</scope>
    <source>
        <strain evidence="5 6">EXF-10513</strain>
    </source>
</reference>
<keyword evidence="3" id="KW-0687">Ribonucleoprotein</keyword>
<keyword evidence="2" id="KW-0689">Ribosomal protein</keyword>
<proteinExistence type="inferred from homology"/>
<dbReference type="GO" id="GO:0030490">
    <property type="term" value="P:maturation of SSU-rRNA"/>
    <property type="evidence" value="ECO:0007669"/>
    <property type="project" value="TreeGrafter"/>
</dbReference>
<dbReference type="VEuPathDB" id="FungiDB:BTJ68_12708"/>
<dbReference type="Gene3D" id="2.40.50.140">
    <property type="entry name" value="Nucleic acid-binding proteins"/>
    <property type="match status" value="1"/>
</dbReference>
<evidence type="ECO:0008006" key="7">
    <source>
        <dbReference type="Google" id="ProtNLM"/>
    </source>
</evidence>
<dbReference type="PANTHER" id="PTHR10769">
    <property type="entry name" value="40S RIBOSOMAL PROTEIN S28"/>
    <property type="match status" value="1"/>
</dbReference>
<dbReference type="InterPro" id="IPR000289">
    <property type="entry name" value="Ribosomal_eS28"/>
</dbReference>
<evidence type="ECO:0000256" key="1">
    <source>
        <dbReference type="ARBA" id="ARBA00005943"/>
    </source>
</evidence>
<feature type="compositionally biased region" description="Polar residues" evidence="4">
    <location>
        <begin position="85"/>
        <end position="94"/>
    </location>
</feature>
<feature type="region of interest" description="Disordered" evidence="4">
    <location>
        <begin position="71"/>
        <end position="94"/>
    </location>
</feature>
<dbReference type="InterPro" id="IPR012340">
    <property type="entry name" value="NA-bd_OB-fold"/>
</dbReference>